<protein>
    <submittedName>
        <fullName evidence="2">Uncharacterized protein</fullName>
    </submittedName>
</protein>
<sequence>METQLPIHEINGTSFLVDVQKGELKEAGNPDNTIAFADMRYNEEGYGFSYDPLTKNLPEWNRLYKPEIELIQVPHMVELDPAGMAAKYGKTLQEVSGKTDFEVIVDQEVLAMRMKGKLPTIDIAGHLFYVDIRCDRLRPKDDFSTMGISISEIEEYQYRDGDTYVFTYDPKTHRAREIDPEKMTTIPKDLLFIEIPIPKLLDPVGYARKTGCHVTELLMNTPLKELHQARTIPWKETGLLILIKENANKNRHQVKQSQKKRTGRSKRKGI</sequence>
<evidence type="ECO:0000256" key="1">
    <source>
        <dbReference type="SAM" id="MobiDB-lite"/>
    </source>
</evidence>
<organism evidence="2 3">
    <name type="scientific">Candidatus Pedobacter colombiensis</name>
    <dbReference type="NCBI Taxonomy" id="3121371"/>
    <lineage>
        <taxon>Bacteria</taxon>
        <taxon>Pseudomonadati</taxon>
        <taxon>Bacteroidota</taxon>
        <taxon>Sphingobacteriia</taxon>
        <taxon>Sphingobacteriales</taxon>
        <taxon>Sphingobacteriaceae</taxon>
        <taxon>Pedobacter</taxon>
    </lineage>
</organism>
<dbReference type="EMBL" id="CP119313">
    <property type="protein sequence ID" value="WEK21356.1"/>
    <property type="molecule type" value="Genomic_DNA"/>
</dbReference>
<gene>
    <name evidence="2" type="ORF">P0Y49_09405</name>
</gene>
<proteinExistence type="predicted"/>
<reference evidence="2" key="1">
    <citation type="submission" date="2023-03" db="EMBL/GenBank/DDBJ databases">
        <title>Andean soil-derived lignocellulolytic bacterial consortium as a source of novel taxa and putative plastic-active enzymes.</title>
        <authorList>
            <person name="Diaz-Garcia L."/>
            <person name="Chuvochina M."/>
            <person name="Feuerriegel G."/>
            <person name="Bunk B."/>
            <person name="Sproer C."/>
            <person name="Streit W.R."/>
            <person name="Rodriguez L.M."/>
            <person name="Overmann J."/>
            <person name="Jimenez D.J."/>
        </authorList>
    </citation>
    <scope>NUCLEOTIDE SEQUENCE</scope>
    <source>
        <strain evidence="2">MAG 3858</strain>
    </source>
</reference>
<evidence type="ECO:0000313" key="3">
    <source>
        <dbReference type="Proteomes" id="UP001214530"/>
    </source>
</evidence>
<accession>A0AAJ5WCZ6</accession>
<dbReference type="Proteomes" id="UP001214530">
    <property type="component" value="Chromosome"/>
</dbReference>
<evidence type="ECO:0000313" key="2">
    <source>
        <dbReference type="EMBL" id="WEK21356.1"/>
    </source>
</evidence>
<dbReference type="AlphaFoldDB" id="A0AAJ5WCZ6"/>
<feature type="region of interest" description="Disordered" evidence="1">
    <location>
        <begin position="250"/>
        <end position="270"/>
    </location>
</feature>
<name>A0AAJ5WCZ6_9SPHI</name>